<feature type="transmembrane region" description="Helical" evidence="11">
    <location>
        <begin position="20"/>
        <end position="42"/>
    </location>
</feature>
<keyword evidence="3 11" id="KW-0813">Transport</keyword>
<dbReference type="InterPro" id="IPR035908">
    <property type="entry name" value="F0_ATP_A_sf"/>
</dbReference>
<keyword evidence="4 11" id="KW-0138">CF(0)</keyword>
<dbReference type="Pfam" id="PF00119">
    <property type="entry name" value="ATP-synt_A"/>
    <property type="match status" value="1"/>
</dbReference>
<evidence type="ECO:0000313" key="13">
    <source>
        <dbReference type="EMBL" id="GKX30607.1"/>
    </source>
</evidence>
<protein>
    <recommendedName>
        <fullName evidence="11 12">ATP synthase subunit a</fullName>
    </recommendedName>
    <alternativeName>
        <fullName evidence="11">ATP synthase F0 sector subunit a</fullName>
    </alternativeName>
    <alternativeName>
        <fullName evidence="11">F-ATPase subunit 6</fullName>
    </alternativeName>
</protein>
<reference evidence="13" key="1">
    <citation type="submission" date="2022-06" db="EMBL/GenBank/DDBJ databases">
        <title>Vallitalea longa sp. nov., an anaerobic bacterium isolated from marine sediment.</title>
        <authorList>
            <person name="Hirano S."/>
            <person name="Terahara T."/>
            <person name="Mori K."/>
            <person name="Hamada M."/>
            <person name="Matsumoto R."/>
            <person name="Kobayashi T."/>
        </authorList>
    </citation>
    <scope>NUCLEOTIDE SEQUENCE</scope>
    <source>
        <strain evidence="13">SH18-1</strain>
    </source>
</reference>
<dbReference type="PROSITE" id="PS00449">
    <property type="entry name" value="ATPASE_A"/>
    <property type="match status" value="1"/>
</dbReference>
<evidence type="ECO:0000256" key="12">
    <source>
        <dbReference type="RuleBase" id="RU000483"/>
    </source>
</evidence>
<organism evidence="13 14">
    <name type="scientific">Vallitalea longa</name>
    <dbReference type="NCBI Taxonomy" id="2936439"/>
    <lineage>
        <taxon>Bacteria</taxon>
        <taxon>Bacillati</taxon>
        <taxon>Bacillota</taxon>
        <taxon>Clostridia</taxon>
        <taxon>Lachnospirales</taxon>
        <taxon>Vallitaleaceae</taxon>
        <taxon>Vallitalea</taxon>
    </lineage>
</organism>
<dbReference type="AlphaFoldDB" id="A0A9W5YAX6"/>
<keyword evidence="9 11" id="KW-0472">Membrane</keyword>
<evidence type="ECO:0000256" key="7">
    <source>
        <dbReference type="ARBA" id="ARBA00022989"/>
    </source>
</evidence>
<dbReference type="NCBIfam" id="TIGR01131">
    <property type="entry name" value="ATP_synt_6_or_A"/>
    <property type="match status" value="1"/>
</dbReference>
<comment type="caution">
    <text evidence="13">The sequence shown here is derived from an EMBL/GenBank/DDBJ whole genome shotgun (WGS) entry which is preliminary data.</text>
</comment>
<dbReference type="PRINTS" id="PR00123">
    <property type="entry name" value="ATPASEA"/>
</dbReference>
<evidence type="ECO:0000256" key="8">
    <source>
        <dbReference type="ARBA" id="ARBA00023065"/>
    </source>
</evidence>
<evidence type="ECO:0000256" key="2">
    <source>
        <dbReference type="ARBA" id="ARBA00006810"/>
    </source>
</evidence>
<keyword evidence="6 11" id="KW-0375">Hydrogen ion transport</keyword>
<evidence type="ECO:0000256" key="10">
    <source>
        <dbReference type="ARBA" id="ARBA00023310"/>
    </source>
</evidence>
<evidence type="ECO:0000256" key="9">
    <source>
        <dbReference type="ARBA" id="ARBA00023136"/>
    </source>
</evidence>
<dbReference type="HAMAP" id="MF_01393">
    <property type="entry name" value="ATP_synth_a_bact"/>
    <property type="match status" value="1"/>
</dbReference>
<dbReference type="EMBL" id="BRLB01000010">
    <property type="protein sequence ID" value="GKX30607.1"/>
    <property type="molecule type" value="Genomic_DNA"/>
</dbReference>
<dbReference type="GO" id="GO:0046933">
    <property type="term" value="F:proton-transporting ATP synthase activity, rotational mechanism"/>
    <property type="evidence" value="ECO:0007669"/>
    <property type="project" value="UniProtKB-UniRule"/>
</dbReference>
<dbReference type="InterPro" id="IPR000568">
    <property type="entry name" value="ATP_synth_F0_asu"/>
</dbReference>
<comment type="subcellular location">
    <subcellularLocation>
        <location evidence="11 12">Cell membrane</location>
        <topology evidence="11 12">Multi-pass membrane protein</topology>
    </subcellularLocation>
    <subcellularLocation>
        <location evidence="1">Membrane</location>
        <topology evidence="1">Multi-pass membrane protein</topology>
    </subcellularLocation>
</comment>
<dbReference type="GO" id="GO:0005886">
    <property type="term" value="C:plasma membrane"/>
    <property type="evidence" value="ECO:0007669"/>
    <property type="project" value="UniProtKB-SubCell"/>
</dbReference>
<comment type="similarity">
    <text evidence="2 11 12">Belongs to the ATPase A chain family.</text>
</comment>
<evidence type="ECO:0000256" key="1">
    <source>
        <dbReference type="ARBA" id="ARBA00004141"/>
    </source>
</evidence>
<name>A0A9W5YAX6_9FIRM</name>
<dbReference type="Proteomes" id="UP001144256">
    <property type="component" value="Unassembled WGS sequence"/>
</dbReference>
<feature type="transmembrane region" description="Helical" evidence="11">
    <location>
        <begin position="85"/>
        <end position="104"/>
    </location>
</feature>
<evidence type="ECO:0000256" key="11">
    <source>
        <dbReference type="HAMAP-Rule" id="MF_01393"/>
    </source>
</evidence>
<keyword evidence="11" id="KW-1003">Cell membrane</keyword>
<dbReference type="PANTHER" id="PTHR42823">
    <property type="entry name" value="ATP SYNTHASE SUBUNIT A, CHLOROPLASTIC"/>
    <property type="match status" value="1"/>
</dbReference>
<evidence type="ECO:0000313" key="14">
    <source>
        <dbReference type="Proteomes" id="UP001144256"/>
    </source>
</evidence>
<keyword evidence="8 11" id="KW-0406">Ion transport</keyword>
<evidence type="ECO:0000256" key="5">
    <source>
        <dbReference type="ARBA" id="ARBA00022692"/>
    </source>
</evidence>
<keyword evidence="14" id="KW-1185">Reference proteome</keyword>
<proteinExistence type="inferred from homology"/>
<evidence type="ECO:0000256" key="6">
    <source>
        <dbReference type="ARBA" id="ARBA00022781"/>
    </source>
</evidence>
<comment type="function">
    <text evidence="11 12">Key component of the proton channel; it plays a direct role in the translocation of protons across the membrane.</text>
</comment>
<evidence type="ECO:0000256" key="3">
    <source>
        <dbReference type="ARBA" id="ARBA00022448"/>
    </source>
</evidence>
<dbReference type="PANTHER" id="PTHR42823:SF3">
    <property type="entry name" value="ATP SYNTHASE SUBUNIT A, CHLOROPLASTIC"/>
    <property type="match status" value="1"/>
</dbReference>
<keyword evidence="10 11" id="KW-0066">ATP synthesis</keyword>
<evidence type="ECO:0000256" key="4">
    <source>
        <dbReference type="ARBA" id="ARBA00022547"/>
    </source>
</evidence>
<keyword evidence="7 11" id="KW-1133">Transmembrane helix</keyword>
<dbReference type="GO" id="GO:0045259">
    <property type="term" value="C:proton-transporting ATP synthase complex"/>
    <property type="evidence" value="ECO:0007669"/>
    <property type="project" value="UniProtKB-KW"/>
</dbReference>
<dbReference type="InterPro" id="IPR023011">
    <property type="entry name" value="ATP_synth_F0_asu_AS"/>
</dbReference>
<dbReference type="Gene3D" id="1.20.120.220">
    <property type="entry name" value="ATP synthase, F0 complex, subunit A"/>
    <property type="match status" value="1"/>
</dbReference>
<accession>A0A9W5YAX6</accession>
<gene>
    <name evidence="13" type="primary">atpA2</name>
    <name evidence="11" type="synonym">atpB</name>
    <name evidence="13" type="ORF">SH1V18_30870</name>
</gene>
<dbReference type="CDD" id="cd00310">
    <property type="entry name" value="ATP-synt_Fo_a_6"/>
    <property type="match status" value="1"/>
</dbReference>
<feature type="transmembrane region" description="Helical" evidence="11">
    <location>
        <begin position="124"/>
        <end position="143"/>
    </location>
</feature>
<feature type="transmembrane region" description="Helical" evidence="11">
    <location>
        <begin position="185"/>
        <end position="210"/>
    </location>
</feature>
<dbReference type="GO" id="GO:0042777">
    <property type="term" value="P:proton motive force-driven plasma membrane ATP synthesis"/>
    <property type="evidence" value="ECO:0007669"/>
    <property type="project" value="TreeGrafter"/>
</dbReference>
<keyword evidence="5 11" id="KW-0812">Transmembrane</keyword>
<sequence>MMDIGIHVVKTVKIFGFDLWITESMVNVWLIGLVLIIAALIIRRKILKPKKIPAGVQNVIEWIVELLDKFTISTMGEKGKKFSSFYGCMFIFILVCNLSGLLIGPTFNNGRFDINFLRPPTADASVTFALSLITFFMVQGFGIKVKGVGKWAKGLTEPLWPMTPLNVIGELANPVSLSFRLFGNILGGTIIMTLYYNLPWFALVGIPAALHGYFDLFAGVLQAFIFVMLSMTFVSSAME</sequence>
<dbReference type="InterPro" id="IPR045082">
    <property type="entry name" value="ATP_syn_F0_a_bact/chloroplast"/>
</dbReference>
<feature type="transmembrane region" description="Helical" evidence="11">
    <location>
        <begin position="216"/>
        <end position="234"/>
    </location>
</feature>
<dbReference type="SUPFAM" id="SSF81336">
    <property type="entry name" value="F1F0 ATP synthase subunit A"/>
    <property type="match status" value="1"/>
</dbReference>